<evidence type="ECO:0000256" key="3">
    <source>
        <dbReference type="ARBA" id="ARBA00023034"/>
    </source>
</evidence>
<keyword evidence="9" id="KW-1185">Reference proteome</keyword>
<feature type="compositionally biased region" description="Polar residues" evidence="4">
    <location>
        <begin position="502"/>
        <end position="513"/>
    </location>
</feature>
<protein>
    <recommendedName>
        <fullName evidence="10">Trafficking protein particle complex subunit 9</fullName>
    </recommendedName>
</protein>
<dbReference type="InterPro" id="IPR058565">
    <property type="entry name" value="Ig_TRAPPC9_Trs120_1st"/>
</dbReference>
<comment type="subcellular location">
    <subcellularLocation>
        <location evidence="1">Golgi apparatus</location>
    </subcellularLocation>
</comment>
<comment type="caution">
    <text evidence="8">The sequence shown here is derived from an EMBL/GenBank/DDBJ whole genome shotgun (WGS) entry which is preliminary data.</text>
</comment>
<reference evidence="8 9" key="1">
    <citation type="submission" date="2024-10" db="EMBL/GenBank/DDBJ databases">
        <authorList>
            <person name="Kim D."/>
        </authorList>
    </citation>
    <scope>NUCLEOTIDE SEQUENCE [LARGE SCALE GENOMIC DNA]</scope>
    <source>
        <strain evidence="8">BH-2024</strain>
    </source>
</reference>
<comment type="similarity">
    <text evidence="2">Belongs to the NIBP family.</text>
</comment>
<evidence type="ECO:0000313" key="9">
    <source>
        <dbReference type="Proteomes" id="UP001620626"/>
    </source>
</evidence>
<evidence type="ECO:0008006" key="10">
    <source>
        <dbReference type="Google" id="ProtNLM"/>
    </source>
</evidence>
<dbReference type="Pfam" id="PF08626">
    <property type="entry name" value="TRAPPC9-Trs120"/>
    <property type="match status" value="1"/>
</dbReference>
<name>A0ABD2LS90_9BILA</name>
<evidence type="ECO:0000259" key="5">
    <source>
        <dbReference type="Pfam" id="PF08626"/>
    </source>
</evidence>
<evidence type="ECO:0000256" key="1">
    <source>
        <dbReference type="ARBA" id="ARBA00004555"/>
    </source>
</evidence>
<organism evidence="8 9">
    <name type="scientific">Heterodera trifolii</name>
    <dbReference type="NCBI Taxonomy" id="157864"/>
    <lineage>
        <taxon>Eukaryota</taxon>
        <taxon>Metazoa</taxon>
        <taxon>Ecdysozoa</taxon>
        <taxon>Nematoda</taxon>
        <taxon>Chromadorea</taxon>
        <taxon>Rhabditida</taxon>
        <taxon>Tylenchina</taxon>
        <taxon>Tylenchomorpha</taxon>
        <taxon>Tylenchoidea</taxon>
        <taxon>Heteroderidae</taxon>
        <taxon>Heteroderinae</taxon>
        <taxon>Heterodera</taxon>
    </lineage>
</organism>
<dbReference type="EMBL" id="JBICBT010000300">
    <property type="protein sequence ID" value="KAL3117973.1"/>
    <property type="molecule type" value="Genomic_DNA"/>
</dbReference>
<dbReference type="Pfam" id="PF26254">
    <property type="entry name" value="Ig_TRAPPC9-Trs120_1st"/>
    <property type="match status" value="1"/>
</dbReference>
<dbReference type="InterPro" id="IPR058564">
    <property type="entry name" value="TPR_TRAPPC9_Trs120"/>
</dbReference>
<dbReference type="Pfam" id="PF26251">
    <property type="entry name" value="TPR_TRAPPC9-Trs120"/>
    <property type="match status" value="1"/>
</dbReference>
<evidence type="ECO:0000313" key="8">
    <source>
        <dbReference type="EMBL" id="KAL3117973.1"/>
    </source>
</evidence>
<feature type="region of interest" description="Disordered" evidence="4">
    <location>
        <begin position="399"/>
        <end position="440"/>
    </location>
</feature>
<feature type="compositionally biased region" description="Polar residues" evidence="4">
    <location>
        <begin position="148"/>
        <end position="160"/>
    </location>
</feature>
<feature type="region of interest" description="Disordered" evidence="4">
    <location>
        <begin position="473"/>
        <end position="513"/>
    </location>
</feature>
<evidence type="ECO:0000256" key="4">
    <source>
        <dbReference type="SAM" id="MobiDB-lite"/>
    </source>
</evidence>
<dbReference type="PANTHER" id="PTHR21512:SF5">
    <property type="entry name" value="TRAFFICKING PROTEIN PARTICLE COMPLEX SUBUNIT 9"/>
    <property type="match status" value="1"/>
</dbReference>
<evidence type="ECO:0000259" key="6">
    <source>
        <dbReference type="Pfam" id="PF26251"/>
    </source>
</evidence>
<feature type="domain" description="Trs120/TRAPPC9 first Ig-like" evidence="7">
    <location>
        <begin position="774"/>
        <end position="903"/>
    </location>
</feature>
<feature type="compositionally biased region" description="Polar residues" evidence="4">
    <location>
        <begin position="427"/>
        <end position="440"/>
    </location>
</feature>
<gene>
    <name evidence="8" type="ORF">niasHT_005216</name>
</gene>
<evidence type="ECO:0000259" key="7">
    <source>
        <dbReference type="Pfam" id="PF26254"/>
    </source>
</evidence>
<evidence type="ECO:0000256" key="2">
    <source>
        <dbReference type="ARBA" id="ARBA00008459"/>
    </source>
</evidence>
<feature type="compositionally biased region" description="Basic and acidic residues" evidence="4">
    <location>
        <begin position="1102"/>
        <end position="1114"/>
    </location>
</feature>
<feature type="compositionally biased region" description="Low complexity" evidence="4">
    <location>
        <begin position="1076"/>
        <end position="1086"/>
    </location>
</feature>
<accession>A0ABD2LS90</accession>
<proteinExistence type="inferred from homology"/>
<feature type="region of interest" description="Disordered" evidence="4">
    <location>
        <begin position="96"/>
        <end position="160"/>
    </location>
</feature>
<dbReference type="PANTHER" id="PTHR21512">
    <property type="entry name" value="TRAFFICKING PROTEIN PARTICLE COMPLEX SUBUNIT 9"/>
    <property type="match status" value="1"/>
</dbReference>
<keyword evidence="3" id="KW-0333">Golgi apparatus</keyword>
<dbReference type="Proteomes" id="UP001620626">
    <property type="component" value="Unassembled WGS sequence"/>
</dbReference>
<dbReference type="InterPro" id="IPR013935">
    <property type="entry name" value="Trs120_TRAPPC9"/>
</dbReference>
<feature type="region of interest" description="Disordered" evidence="4">
    <location>
        <begin position="1076"/>
        <end position="1114"/>
    </location>
</feature>
<dbReference type="GO" id="GO:0005794">
    <property type="term" value="C:Golgi apparatus"/>
    <property type="evidence" value="ECO:0007669"/>
    <property type="project" value="UniProtKB-SubCell"/>
</dbReference>
<feature type="domain" description="Trs120/TRAPPC9 N-terminal" evidence="5">
    <location>
        <begin position="12"/>
        <end position="334"/>
    </location>
</feature>
<feature type="compositionally biased region" description="Low complexity" evidence="4">
    <location>
        <begin position="473"/>
        <end position="493"/>
    </location>
</feature>
<dbReference type="InterPro" id="IPR058563">
    <property type="entry name" value="Trs120_TRAPPC9_N"/>
</dbReference>
<feature type="domain" description="Trs120/TRAPPC9 TPR region" evidence="6">
    <location>
        <begin position="588"/>
        <end position="725"/>
    </location>
</feature>
<sequence>MDSFLPKPEDHCRIQILVKPLGNFSVLSFGRLVKALERRFTSVHVSSNVNSQRQILPKLVTELNLELTRFGEFQAFRKVFGLLCVGQFNGGGPLNCSSSSPDLNSPTSSSSNEPLPDSPANSPSQNRLRRSSLARFPPIFTEREQPKSAEQNNVSEENSAESKQFQLLKEQFAELKQSLKDQLVDSRCALFGFNSSSTTEFLSFPGAADDFSSLCDHLESVLHELLRSIYFVLESRRLDTSFERVETPPCPLLPDEEKYRMGLENVKSKAYRKKCIGRLRKKTGDYAFLTGLFEAAVQSYQSAIDLLKSTADLLWLAAAYEGWCCAAFMVKYKQRMASNRREENEPKNGHQNATHKVRTVVDAFAHQSKASLGHQRYCSDEVAKITMDNTTVDVAIGEESASRSPTDGIPSHNQSLQGPSEDETDTKNLSNSTSFFTGKNPSRRKAWRHFLNFDSSHSAQSAKIAVKSDGLPLPSAMSSASRSSSAQNLASPSVPNPPISAHNPSPSTSNGLSKSQNVLISRNELSERFRAALENYGRFSFVVCIEYECVMRAVHLLVFHRQFVEVESFLREHTCRFLDDKFLTFDNIMKSNICLAASEVYKMIGFKRKCAFFLRLAVFFRLFIENHSENDYKKVYPILNESLSGYGIGGKFSNFIKESKGERSSATFSLQIKAVHEVCTVAVRAGLHNMAIRHLCFMLESFFDHLDKAALLSLVEEMNKLTKLQSAQFHVLSVPLSLDSSPPVLLAPLQLTRIPALKDFRVVPLPSHLAPKIVEISSRNSKIFIYSPFQERAKKDELCWVVDCASEVSVKVQNPLPVDLIVNNLTLITEGCHFEHIPIRLSLPSCFGPCIGPTQSEVKLLGVPRSTGTLKIIGYACEVLGCKNLCKFPPPNTFEEPNRNHRQFSVRVLPPLPSLRIESSLQRSPTLSENPNDSIAELCVFTGQSYFHTITLCNSSSSVGIKHITIKIQQPQTCAGPMLFQMVSDESAHSAGGHSPSTCRIDGLKPGERKSLNIRVFGIDPSSTPFSDNRSDHRLGLASNPSHIGQAQRVFVRRPTSASSSTFAIVAESDALPHAASSPSAITSSAEGRKPRLSSAESTPLLERESSSEEHSTDRHDLIPYVGRLLSAEFSFSYSADLEMLPVEEEFVRFAKLPMAVTIVPAVNVSSWNILPGDNPFSRFVIVDVANETDLDAELTFGAENRSLTVQPKEICRVPLLCPCCDGISSAAFQRAAKQASHMMQMQEIERLRRKMETHLTKHLEIRWVIARLRLNGQVPIGSLLSSVSFLRRLALPSITIDMLISDKKCSTDEHLLIGMGEFVPIRVIIYCSLEVNLFGELSLSCCQYQNENSTVLNRENVMLICGEDCVPFRVSGNEEGREGDNKCQSEEVPTVEEHQKMGKFETEFHAAFSHEGIFKVRPMLAKLKFADDAEKAGRGRCQMPSEDDIFLPSLSVDVTRKL</sequence>
<feature type="compositionally biased region" description="Low complexity" evidence="4">
    <location>
        <begin position="96"/>
        <end position="115"/>
    </location>
</feature>